<name>A0A9W7BBI1_9STRA</name>
<comment type="caution">
    <text evidence="1">The sequence shown here is derived from an EMBL/GenBank/DDBJ whole genome shotgun (WGS) entry which is preliminary data.</text>
</comment>
<accession>A0A9W7BBI1</accession>
<dbReference type="AlphaFoldDB" id="A0A9W7BBI1"/>
<reference evidence="2" key="1">
    <citation type="journal article" date="2023" name="Commun. Biol.">
        <title>Genome analysis of Parmales, the sister group of diatoms, reveals the evolutionary specialization of diatoms from phago-mixotrophs to photoautotrophs.</title>
        <authorList>
            <person name="Ban H."/>
            <person name="Sato S."/>
            <person name="Yoshikawa S."/>
            <person name="Yamada K."/>
            <person name="Nakamura Y."/>
            <person name="Ichinomiya M."/>
            <person name="Sato N."/>
            <person name="Blanc-Mathieu R."/>
            <person name="Endo H."/>
            <person name="Kuwata A."/>
            <person name="Ogata H."/>
        </authorList>
    </citation>
    <scope>NUCLEOTIDE SEQUENCE [LARGE SCALE GENOMIC DNA]</scope>
</reference>
<protein>
    <submittedName>
        <fullName evidence="1">Uncharacterized protein</fullName>
    </submittedName>
</protein>
<dbReference type="Pfam" id="PF02410">
    <property type="entry name" value="RsfS"/>
    <property type="match status" value="1"/>
</dbReference>
<sequence>MHLSIFHWLILHSTLNRKCKSPTLFSLPTSSPSYSFLVCGTSRPQIRALVAGIKADVKTWSLSIIDPEVNPSLPKEYFPDSLTNAVIDSSNLNPSDLQQYTRLLSDYPSGLEPVGLGFGQSTRNQVSVFASGWVVLDYGDVVVHVMTDKSRDFYDLDGKYEEEGGGVVDLVEVGWVDAEAIREEVEEEVDSSDPFWS</sequence>
<evidence type="ECO:0000313" key="1">
    <source>
        <dbReference type="EMBL" id="GMH84915.1"/>
    </source>
</evidence>
<gene>
    <name evidence="1" type="ORF">TL16_g10067</name>
</gene>
<evidence type="ECO:0000313" key="2">
    <source>
        <dbReference type="Proteomes" id="UP001162640"/>
    </source>
</evidence>
<proteinExistence type="predicted"/>
<dbReference type="SUPFAM" id="SSF81301">
    <property type="entry name" value="Nucleotidyltransferase"/>
    <property type="match status" value="1"/>
</dbReference>
<dbReference type="Proteomes" id="UP001162640">
    <property type="component" value="Unassembled WGS sequence"/>
</dbReference>
<organism evidence="1 2">
    <name type="scientific">Triparma laevis f. inornata</name>
    <dbReference type="NCBI Taxonomy" id="1714386"/>
    <lineage>
        <taxon>Eukaryota</taxon>
        <taxon>Sar</taxon>
        <taxon>Stramenopiles</taxon>
        <taxon>Ochrophyta</taxon>
        <taxon>Bolidophyceae</taxon>
        <taxon>Parmales</taxon>
        <taxon>Triparmaceae</taxon>
        <taxon>Triparma</taxon>
    </lineage>
</organism>
<dbReference type="Gene3D" id="3.30.460.10">
    <property type="entry name" value="Beta Polymerase, domain 2"/>
    <property type="match status" value="1"/>
</dbReference>
<dbReference type="EMBL" id="BLQM01000351">
    <property type="protein sequence ID" value="GMH84915.1"/>
    <property type="molecule type" value="Genomic_DNA"/>
</dbReference>
<dbReference type="InterPro" id="IPR043519">
    <property type="entry name" value="NT_sf"/>
</dbReference>